<keyword evidence="3" id="KW-1185">Reference proteome</keyword>
<reference evidence="2" key="2">
    <citation type="submission" date="2020-09" db="EMBL/GenBank/DDBJ databases">
        <authorList>
            <person name="Sun Q."/>
            <person name="Zhou Y."/>
        </authorList>
    </citation>
    <scope>NUCLEOTIDE SEQUENCE</scope>
    <source>
        <strain evidence="2">CGMCC 1.12408</strain>
    </source>
</reference>
<name>A0A916RL96_9BACI</name>
<keyword evidence="1" id="KW-0812">Transmembrane</keyword>
<dbReference type="Proteomes" id="UP000613512">
    <property type="component" value="Unassembled WGS sequence"/>
</dbReference>
<organism evidence="2 3">
    <name type="scientific">Ornithinibacillus halotolerans</name>
    <dbReference type="NCBI Taxonomy" id="1274357"/>
    <lineage>
        <taxon>Bacteria</taxon>
        <taxon>Bacillati</taxon>
        <taxon>Bacillota</taxon>
        <taxon>Bacilli</taxon>
        <taxon>Bacillales</taxon>
        <taxon>Bacillaceae</taxon>
        <taxon>Ornithinibacillus</taxon>
    </lineage>
</organism>
<keyword evidence="1" id="KW-0472">Membrane</keyword>
<evidence type="ECO:0000256" key="1">
    <source>
        <dbReference type="SAM" id="Phobius"/>
    </source>
</evidence>
<protein>
    <submittedName>
        <fullName evidence="2">Uncharacterized protein</fullName>
    </submittedName>
</protein>
<keyword evidence="1" id="KW-1133">Transmembrane helix</keyword>
<gene>
    <name evidence="2" type="ORF">GCM10008025_00480</name>
</gene>
<evidence type="ECO:0000313" key="3">
    <source>
        <dbReference type="Proteomes" id="UP000613512"/>
    </source>
</evidence>
<dbReference type="RefSeq" id="WP_188382672.1">
    <property type="nucleotide sequence ID" value="NZ_BMEY01000001.1"/>
</dbReference>
<evidence type="ECO:0000313" key="2">
    <source>
        <dbReference type="EMBL" id="GGA60366.1"/>
    </source>
</evidence>
<feature type="transmembrane region" description="Helical" evidence="1">
    <location>
        <begin position="7"/>
        <end position="25"/>
    </location>
</feature>
<reference evidence="2" key="1">
    <citation type="journal article" date="2014" name="Int. J. Syst. Evol. Microbiol.">
        <title>Complete genome sequence of Corynebacterium casei LMG S-19264T (=DSM 44701T), isolated from a smear-ripened cheese.</title>
        <authorList>
            <consortium name="US DOE Joint Genome Institute (JGI-PGF)"/>
            <person name="Walter F."/>
            <person name="Albersmeier A."/>
            <person name="Kalinowski J."/>
            <person name="Ruckert C."/>
        </authorList>
    </citation>
    <scope>NUCLEOTIDE SEQUENCE</scope>
    <source>
        <strain evidence="2">CGMCC 1.12408</strain>
    </source>
</reference>
<sequence length="89" mass="10538">MNGLKWVSPLTIIVGIVFIIFGWTQSWDYYADSTVIEEIYLNRTIRTYVFIVGGILLIFIGILFQAVIKYINSLEIRMYQLRRELEEKK</sequence>
<accession>A0A916RL96</accession>
<proteinExistence type="predicted"/>
<comment type="caution">
    <text evidence="2">The sequence shown here is derived from an EMBL/GenBank/DDBJ whole genome shotgun (WGS) entry which is preliminary data.</text>
</comment>
<feature type="transmembrane region" description="Helical" evidence="1">
    <location>
        <begin position="45"/>
        <end position="68"/>
    </location>
</feature>
<dbReference type="AlphaFoldDB" id="A0A916RL96"/>
<dbReference type="EMBL" id="BMEY01000001">
    <property type="protein sequence ID" value="GGA60366.1"/>
    <property type="molecule type" value="Genomic_DNA"/>
</dbReference>